<sequence length="106" mass="12448">MEGLESKDWLKKEATLPLKKGLPFRQQEKWNITKIRGIQNKICQRSLQYLWNLRGSCWFYHKAVNYICNYILLIAVDGSLVSHNLNEVGICYLLGFSKLRSNWLSL</sequence>
<keyword evidence="2" id="KW-1185">Reference proteome</keyword>
<dbReference type="Proteomes" id="UP001055811">
    <property type="component" value="Linkage Group LG02"/>
</dbReference>
<protein>
    <submittedName>
        <fullName evidence="1">Uncharacterized protein</fullName>
    </submittedName>
</protein>
<evidence type="ECO:0000313" key="2">
    <source>
        <dbReference type="Proteomes" id="UP001055811"/>
    </source>
</evidence>
<reference evidence="2" key="1">
    <citation type="journal article" date="2022" name="Mol. Ecol. Resour.">
        <title>The genomes of chicory, endive, great burdock and yacon provide insights into Asteraceae palaeo-polyploidization history and plant inulin production.</title>
        <authorList>
            <person name="Fan W."/>
            <person name="Wang S."/>
            <person name="Wang H."/>
            <person name="Wang A."/>
            <person name="Jiang F."/>
            <person name="Liu H."/>
            <person name="Zhao H."/>
            <person name="Xu D."/>
            <person name="Zhang Y."/>
        </authorList>
    </citation>
    <scope>NUCLEOTIDE SEQUENCE [LARGE SCALE GENOMIC DNA]</scope>
    <source>
        <strain evidence="2">cv. Punajuju</strain>
    </source>
</reference>
<comment type="caution">
    <text evidence="1">The sequence shown here is derived from an EMBL/GenBank/DDBJ whole genome shotgun (WGS) entry which is preliminary data.</text>
</comment>
<evidence type="ECO:0000313" key="1">
    <source>
        <dbReference type="EMBL" id="KAI3780201.1"/>
    </source>
</evidence>
<accession>A0ACB9GAF0</accession>
<reference evidence="1 2" key="2">
    <citation type="journal article" date="2022" name="Mol. Ecol. Resour.">
        <title>The genomes of chicory, endive, great burdock and yacon provide insights into Asteraceae paleo-polyploidization history and plant inulin production.</title>
        <authorList>
            <person name="Fan W."/>
            <person name="Wang S."/>
            <person name="Wang H."/>
            <person name="Wang A."/>
            <person name="Jiang F."/>
            <person name="Liu H."/>
            <person name="Zhao H."/>
            <person name="Xu D."/>
            <person name="Zhang Y."/>
        </authorList>
    </citation>
    <scope>NUCLEOTIDE SEQUENCE [LARGE SCALE GENOMIC DNA]</scope>
    <source>
        <strain evidence="2">cv. Punajuju</strain>
        <tissue evidence="1">Leaves</tissue>
    </source>
</reference>
<name>A0ACB9GAF0_CICIN</name>
<gene>
    <name evidence="1" type="ORF">L2E82_10172</name>
</gene>
<organism evidence="1 2">
    <name type="scientific">Cichorium intybus</name>
    <name type="common">Chicory</name>
    <dbReference type="NCBI Taxonomy" id="13427"/>
    <lineage>
        <taxon>Eukaryota</taxon>
        <taxon>Viridiplantae</taxon>
        <taxon>Streptophyta</taxon>
        <taxon>Embryophyta</taxon>
        <taxon>Tracheophyta</taxon>
        <taxon>Spermatophyta</taxon>
        <taxon>Magnoliopsida</taxon>
        <taxon>eudicotyledons</taxon>
        <taxon>Gunneridae</taxon>
        <taxon>Pentapetalae</taxon>
        <taxon>asterids</taxon>
        <taxon>campanulids</taxon>
        <taxon>Asterales</taxon>
        <taxon>Asteraceae</taxon>
        <taxon>Cichorioideae</taxon>
        <taxon>Cichorieae</taxon>
        <taxon>Cichoriinae</taxon>
        <taxon>Cichorium</taxon>
    </lineage>
</organism>
<proteinExistence type="predicted"/>
<dbReference type="EMBL" id="CM042010">
    <property type="protein sequence ID" value="KAI3780201.1"/>
    <property type="molecule type" value="Genomic_DNA"/>
</dbReference>